<reference evidence="4" key="1">
    <citation type="journal article" date="2010" name="Nature">
        <title>The Amphimedon queenslandica genome and the evolution of animal complexity.</title>
        <authorList>
            <person name="Srivastava M."/>
            <person name="Simakov O."/>
            <person name="Chapman J."/>
            <person name="Fahey B."/>
            <person name="Gauthier M.E."/>
            <person name="Mitros T."/>
            <person name="Richards G.S."/>
            <person name="Conaco C."/>
            <person name="Dacre M."/>
            <person name="Hellsten U."/>
            <person name="Larroux C."/>
            <person name="Putnam N.H."/>
            <person name="Stanke M."/>
            <person name="Adamska M."/>
            <person name="Darling A."/>
            <person name="Degnan S.M."/>
            <person name="Oakley T.H."/>
            <person name="Plachetzki D.C."/>
            <person name="Zhai Y."/>
            <person name="Adamski M."/>
            <person name="Calcino A."/>
            <person name="Cummins S.F."/>
            <person name="Goodstein D.M."/>
            <person name="Harris C."/>
            <person name="Jackson D.J."/>
            <person name="Leys S.P."/>
            <person name="Shu S."/>
            <person name="Woodcroft B.J."/>
            <person name="Vervoort M."/>
            <person name="Kosik K.S."/>
            <person name="Manning G."/>
            <person name="Degnan B.M."/>
            <person name="Rokhsar D.S."/>
        </authorList>
    </citation>
    <scope>NUCLEOTIDE SEQUENCE [LARGE SCALE GENOMIC DNA]</scope>
</reference>
<dbReference type="AlphaFoldDB" id="A0AAN0JY62"/>
<evidence type="ECO:0000313" key="4">
    <source>
        <dbReference type="Proteomes" id="UP000007879"/>
    </source>
</evidence>
<evidence type="ECO:0000313" key="3">
    <source>
        <dbReference type="EnsemblMetazoa" id="XP_019862145.1"/>
    </source>
</evidence>
<protein>
    <submittedName>
        <fullName evidence="3">Uncharacterized protein</fullName>
    </submittedName>
</protein>
<feature type="compositionally biased region" description="Polar residues" evidence="2">
    <location>
        <begin position="541"/>
        <end position="552"/>
    </location>
</feature>
<organism evidence="3 4">
    <name type="scientific">Amphimedon queenslandica</name>
    <name type="common">Sponge</name>
    <dbReference type="NCBI Taxonomy" id="400682"/>
    <lineage>
        <taxon>Eukaryota</taxon>
        <taxon>Metazoa</taxon>
        <taxon>Porifera</taxon>
        <taxon>Demospongiae</taxon>
        <taxon>Heteroscleromorpha</taxon>
        <taxon>Haplosclerida</taxon>
        <taxon>Niphatidae</taxon>
        <taxon>Amphimedon</taxon>
    </lineage>
</organism>
<reference evidence="3" key="2">
    <citation type="submission" date="2024-06" db="UniProtKB">
        <authorList>
            <consortium name="EnsemblMetazoa"/>
        </authorList>
    </citation>
    <scope>IDENTIFICATION</scope>
</reference>
<feature type="compositionally biased region" description="Basic and acidic residues" evidence="2">
    <location>
        <begin position="559"/>
        <end position="573"/>
    </location>
</feature>
<proteinExistence type="predicted"/>
<feature type="coiled-coil region" evidence="1">
    <location>
        <begin position="288"/>
        <end position="368"/>
    </location>
</feature>
<dbReference type="GeneID" id="109590700"/>
<dbReference type="Proteomes" id="UP000007879">
    <property type="component" value="Unassembled WGS sequence"/>
</dbReference>
<feature type="compositionally biased region" description="Basic and acidic residues" evidence="2">
    <location>
        <begin position="608"/>
        <end position="632"/>
    </location>
</feature>
<keyword evidence="4" id="KW-1185">Reference proteome</keyword>
<keyword evidence="1" id="KW-0175">Coiled coil</keyword>
<feature type="region of interest" description="Disordered" evidence="2">
    <location>
        <begin position="541"/>
        <end position="574"/>
    </location>
</feature>
<evidence type="ECO:0000256" key="2">
    <source>
        <dbReference type="SAM" id="MobiDB-lite"/>
    </source>
</evidence>
<evidence type="ECO:0000256" key="1">
    <source>
        <dbReference type="SAM" id="Coils"/>
    </source>
</evidence>
<dbReference type="KEGG" id="aqu:109590700"/>
<accession>A0AAN0JY62</accession>
<dbReference type="RefSeq" id="XP_019862145.1">
    <property type="nucleotide sequence ID" value="XM_020006586.1"/>
</dbReference>
<dbReference type="EnsemblMetazoa" id="XM_020006586.1">
    <property type="protein sequence ID" value="XP_019862145.1"/>
    <property type="gene ID" value="LOC109590700"/>
</dbReference>
<name>A0AAN0JY62_AMPQE</name>
<sequence>MKLVNFDFDSNSSYIKLSATFHEKSEPQLLSKETIDNYNEVWHDPPFCQISLSPDAAQSTVQCSLSLKNATEPILNCKAPQTLDKNSYIGLIYYEWEKKEFLMTFLAGKKLAKIAQYIEKYCPLAEINQLFYFSFSSSHDFIELKFDCSQDESCKGWTVQPLVEPCRLYQNDIDEFSKTVSPVPPCCSVSVRGSPDAIPTLHYSIPLVGVANPVTLCIDRKLQLEKDILELFASHDTEISLEAFIENRRKVRSFFQGLAHQNKVLLNQALVEADKQAADDKFAMSKKLEDVSKKKESITEDNEKLQAQVADIEKEMEKIEEEKRKVEEDYFKIIKDLRAKVSDNELYTAKLMKEREQLQERVTSLEKQSIKETTCSSQFNYMIPSMDKLKCLSDALQVAERQLFLIEGDKPQLMNLKKYGLRIGVQEESLLSSETGEVAVVALAAAKGQFQFPANTVLVSDVYAVSLSKPLLKQLKLEIQYSIDLTGQPDFTQYLKFAIAPVSTPSLPYQFSIVEGGEFSSCSGYRFIQVNEPCLVCTLQDKSTNGGASVNGDTEEREEEKKEQQPHEKEEKQLLQGSDSFLLQHEEEGIQQQQVEELEDIEHGDVHQEVEGDQPHQEKENEAEEKDNKDQEGEQDDEEGNIKGGDDDDDKVQSTHARKVVTYAGLVYYEEKGVEDLVTFAVAKDLNTLYDFLKRSHEDAICGPNVYFQFDDGMDYIELCLNTPQKETPTGWTIQPHVKPCRLYRQDIYKFHEATCPVPPSCLVSVHASPGADPTLHYSVPLKGVADPVTLFIHASRKQRSPPTLTGPTTSSSNTIFEAIAVSSTGVASPSATVDVNKVKKVVHDVIVDTLKSLEVEAIPDLTDQLDKFNLINSAVRENPSMDKFVSEFKDILSCLKRLPQVQEHCQKFLSSFIAVRGSYAKVAETLHEDWTEAIRIQMG</sequence>
<feature type="region of interest" description="Disordered" evidence="2">
    <location>
        <begin position="608"/>
        <end position="654"/>
    </location>
</feature>